<dbReference type="EMBL" id="AZGN01000008">
    <property type="protein sequence ID" value="KRM34188.1"/>
    <property type="molecule type" value="Genomic_DNA"/>
</dbReference>
<proteinExistence type="predicted"/>
<dbReference type="GeneID" id="75115882"/>
<dbReference type="PANTHER" id="PTHR21621">
    <property type="entry name" value="RIBOSOMAL PROTEIN S6 MODIFICATION PROTEIN"/>
    <property type="match status" value="1"/>
</dbReference>
<protein>
    <recommendedName>
        <fullName evidence="1">ATP-grasp fold RimK-type domain-containing protein</fullName>
    </recommendedName>
</protein>
<organism evidence="2 3">
    <name type="scientific">Lactobacillus intestinalis DSM 6629</name>
    <dbReference type="NCBI Taxonomy" id="1423761"/>
    <lineage>
        <taxon>Bacteria</taxon>
        <taxon>Bacillati</taxon>
        <taxon>Bacillota</taxon>
        <taxon>Bacilli</taxon>
        <taxon>Lactobacillales</taxon>
        <taxon>Lactobacillaceae</taxon>
        <taxon>Lactobacillus</taxon>
    </lineage>
</organism>
<dbReference type="PANTHER" id="PTHR21621:SF0">
    <property type="entry name" value="BETA-CITRYLGLUTAMATE SYNTHASE B-RELATED"/>
    <property type="match status" value="1"/>
</dbReference>
<evidence type="ECO:0000313" key="3">
    <source>
        <dbReference type="Proteomes" id="UP000051735"/>
    </source>
</evidence>
<dbReference type="RefSeq" id="WP_057809464.1">
    <property type="nucleotide sequence ID" value="NZ_AZGN01000008.1"/>
</dbReference>
<dbReference type="Proteomes" id="UP000051735">
    <property type="component" value="Unassembled WGS sequence"/>
</dbReference>
<comment type="caution">
    <text evidence="2">The sequence shown here is derived from an EMBL/GenBank/DDBJ whole genome shotgun (WGS) entry which is preliminary data.</text>
</comment>
<name>A0ABR5PRR3_9LACO</name>
<accession>A0ABR5PRR3</accession>
<evidence type="ECO:0000313" key="2">
    <source>
        <dbReference type="EMBL" id="KRM34188.1"/>
    </source>
</evidence>
<sequence length="351" mass="41671">MKTPFLYNENDNVLNISNNSKNMDYRYNMQKILGQSALKDIQFERRIIIFTRYDDPEIDYLGKEFLKNKIDYLRINIEDLLKHTVINLVPDSKSDSFISHYCEKISLNEIDAIWFRHFSLQSLQFPKDYDEVAKEYVVEQWNSIFESLNNWGINIINKYRSWEHLPKPRQLKIASSIGMKIPKTNIINKKFETSKVQFVKAVMSHNIEITPNIINRIYGKKVKIENINDEELEVTPSIFQNYIPNNQEVRVTFFGSNFSAATYKNVEMDDWHNQGIYGFNIIPYNIPNELQDLLNKFISYTRLKVGTIDLINENGKWFFLEVNTNGDWRWLEVQSKQNISQDCIRFLKEEI</sequence>
<feature type="domain" description="ATP-grasp fold RimK-type" evidence="1">
    <location>
        <begin position="178"/>
        <end position="346"/>
    </location>
</feature>
<reference evidence="2 3" key="1">
    <citation type="journal article" date="2015" name="Genome Announc.">
        <title>Expanding the biotechnology potential of lactobacilli through comparative genomics of 213 strains and associated genera.</title>
        <authorList>
            <person name="Sun Z."/>
            <person name="Harris H.M."/>
            <person name="McCann A."/>
            <person name="Guo C."/>
            <person name="Argimon S."/>
            <person name="Zhang W."/>
            <person name="Yang X."/>
            <person name="Jeffery I.B."/>
            <person name="Cooney J.C."/>
            <person name="Kagawa T.F."/>
            <person name="Liu W."/>
            <person name="Song Y."/>
            <person name="Salvetti E."/>
            <person name="Wrobel A."/>
            <person name="Rasinkangas P."/>
            <person name="Parkhill J."/>
            <person name="Rea M.C."/>
            <person name="O'Sullivan O."/>
            <person name="Ritari J."/>
            <person name="Douillard F.P."/>
            <person name="Paul Ross R."/>
            <person name="Yang R."/>
            <person name="Briner A.E."/>
            <person name="Felis G.E."/>
            <person name="de Vos W.M."/>
            <person name="Barrangou R."/>
            <person name="Klaenhammer T.R."/>
            <person name="Caufield P.W."/>
            <person name="Cui Y."/>
            <person name="Zhang H."/>
            <person name="O'Toole P.W."/>
        </authorList>
    </citation>
    <scope>NUCLEOTIDE SEQUENCE [LARGE SCALE GENOMIC DNA]</scope>
    <source>
        <strain evidence="2 3">DSM 6629</strain>
    </source>
</reference>
<keyword evidence="3" id="KW-1185">Reference proteome</keyword>
<dbReference type="SUPFAM" id="SSF56059">
    <property type="entry name" value="Glutathione synthetase ATP-binding domain-like"/>
    <property type="match status" value="1"/>
</dbReference>
<evidence type="ECO:0000259" key="1">
    <source>
        <dbReference type="Pfam" id="PF08443"/>
    </source>
</evidence>
<dbReference type="Pfam" id="PF08443">
    <property type="entry name" value="RimK"/>
    <property type="match status" value="1"/>
</dbReference>
<dbReference type="InterPro" id="IPR013651">
    <property type="entry name" value="ATP-grasp_RimK-type"/>
</dbReference>
<gene>
    <name evidence="2" type="ORF">FC44_GL000252</name>
</gene>
<dbReference type="Gene3D" id="3.30.470.20">
    <property type="entry name" value="ATP-grasp fold, B domain"/>
    <property type="match status" value="1"/>
</dbReference>